<feature type="signal peptide" evidence="1">
    <location>
        <begin position="1"/>
        <end position="18"/>
    </location>
</feature>
<feature type="chain" id="PRO_5045478440" evidence="1">
    <location>
        <begin position="19"/>
        <end position="226"/>
    </location>
</feature>
<comment type="caution">
    <text evidence="2">The sequence shown here is derived from an EMBL/GenBank/DDBJ whole genome shotgun (WGS) entry which is preliminary data.</text>
</comment>
<dbReference type="Proteomes" id="UP000555003">
    <property type="component" value="Unassembled WGS sequence"/>
</dbReference>
<evidence type="ECO:0000313" key="3">
    <source>
        <dbReference type="Proteomes" id="UP000555003"/>
    </source>
</evidence>
<evidence type="ECO:0000256" key="1">
    <source>
        <dbReference type="SAM" id="SignalP"/>
    </source>
</evidence>
<dbReference type="RefSeq" id="WP_182492417.1">
    <property type="nucleotide sequence ID" value="NZ_JACJIS010000001.1"/>
</dbReference>
<organism evidence="2 3">
    <name type="scientific">Flavobacterium gossypii</name>
    <dbReference type="NCBI Taxonomy" id="1646119"/>
    <lineage>
        <taxon>Bacteria</taxon>
        <taxon>Pseudomonadati</taxon>
        <taxon>Bacteroidota</taxon>
        <taxon>Flavobacteriia</taxon>
        <taxon>Flavobacteriales</taxon>
        <taxon>Flavobacteriaceae</taxon>
        <taxon>Flavobacterium</taxon>
    </lineage>
</organism>
<evidence type="ECO:0000313" key="2">
    <source>
        <dbReference type="EMBL" id="MBA9072353.1"/>
    </source>
</evidence>
<keyword evidence="3" id="KW-1185">Reference proteome</keyword>
<proteinExistence type="predicted"/>
<name>A0ABR6DLP8_9FLAO</name>
<dbReference type="EMBL" id="JACJIS010000001">
    <property type="protein sequence ID" value="MBA9072353.1"/>
    <property type="molecule type" value="Genomic_DNA"/>
</dbReference>
<reference evidence="2 3" key="1">
    <citation type="submission" date="2020-08" db="EMBL/GenBank/DDBJ databases">
        <title>Genomic Encyclopedia of Type Strains, Phase IV (KMG-IV): sequencing the most valuable type-strain genomes for metagenomic binning, comparative biology and taxonomic classification.</title>
        <authorList>
            <person name="Goeker M."/>
        </authorList>
    </citation>
    <scope>NUCLEOTIDE SEQUENCE [LARGE SCALE GENOMIC DNA]</scope>
    <source>
        <strain evidence="2 3">DSM 100397</strain>
    </source>
</reference>
<accession>A0ABR6DLP8</accession>
<gene>
    <name evidence="2" type="ORF">GGR22_000479</name>
</gene>
<sequence length="226" mass="27122">MKNLFLITLFLFASLIYATEQIPDVLKYNGKEYELRSFSPAHKYFQDKGFQPPKEAIQTTGNQKIFLFTYEIINEKLYLTDVEILLLEPNKKYPNMTDLNSKSIFKEYFPHEDKILMDVSKITVIPYGDLIEEDSWSDGYYKNYLIFEFKSGEITKKLDLSKQEYITESKKQFKLFKTTKEYKEVKKDIKAKKSVDFFNEFRPKKLQVNINQYIERHIFYKIKHIQ</sequence>
<protein>
    <submittedName>
        <fullName evidence="2">Uncharacterized protein</fullName>
    </submittedName>
</protein>
<keyword evidence="1" id="KW-0732">Signal</keyword>